<feature type="compositionally biased region" description="Basic and acidic residues" evidence="1">
    <location>
        <begin position="1110"/>
        <end position="1127"/>
    </location>
</feature>
<feature type="compositionally biased region" description="Basic and acidic residues" evidence="1">
    <location>
        <begin position="958"/>
        <end position="970"/>
    </location>
</feature>
<feature type="compositionally biased region" description="Polar residues" evidence="1">
    <location>
        <begin position="381"/>
        <end position="392"/>
    </location>
</feature>
<dbReference type="EMBL" id="JH711576">
    <property type="protein sequence ID" value="EIW83375.1"/>
    <property type="molecule type" value="Genomic_DNA"/>
</dbReference>
<feature type="compositionally biased region" description="Low complexity" evidence="1">
    <location>
        <begin position="9"/>
        <end position="29"/>
    </location>
</feature>
<evidence type="ECO:0000313" key="2">
    <source>
        <dbReference type="EMBL" id="EIW83375.1"/>
    </source>
</evidence>
<feature type="compositionally biased region" description="Basic and acidic residues" evidence="1">
    <location>
        <begin position="229"/>
        <end position="252"/>
    </location>
</feature>
<proteinExistence type="predicted"/>
<dbReference type="OrthoDB" id="2674826at2759"/>
<feature type="compositionally biased region" description="Low complexity" evidence="1">
    <location>
        <begin position="52"/>
        <end position="63"/>
    </location>
</feature>
<gene>
    <name evidence="2" type="ORF">CONPUDRAFT_152406</name>
</gene>
<reference evidence="3" key="1">
    <citation type="journal article" date="2012" name="Science">
        <title>The Paleozoic origin of enzymatic lignin decomposition reconstructed from 31 fungal genomes.</title>
        <authorList>
            <person name="Floudas D."/>
            <person name="Binder M."/>
            <person name="Riley R."/>
            <person name="Barry K."/>
            <person name="Blanchette R.A."/>
            <person name="Henrissat B."/>
            <person name="Martinez A.T."/>
            <person name="Otillar R."/>
            <person name="Spatafora J.W."/>
            <person name="Yadav J.S."/>
            <person name="Aerts A."/>
            <person name="Benoit I."/>
            <person name="Boyd A."/>
            <person name="Carlson A."/>
            <person name="Copeland A."/>
            <person name="Coutinho P.M."/>
            <person name="de Vries R.P."/>
            <person name="Ferreira P."/>
            <person name="Findley K."/>
            <person name="Foster B."/>
            <person name="Gaskell J."/>
            <person name="Glotzer D."/>
            <person name="Gorecki P."/>
            <person name="Heitman J."/>
            <person name="Hesse C."/>
            <person name="Hori C."/>
            <person name="Igarashi K."/>
            <person name="Jurgens J.A."/>
            <person name="Kallen N."/>
            <person name="Kersten P."/>
            <person name="Kohler A."/>
            <person name="Kuees U."/>
            <person name="Kumar T.K.A."/>
            <person name="Kuo A."/>
            <person name="LaButti K."/>
            <person name="Larrondo L.F."/>
            <person name="Lindquist E."/>
            <person name="Ling A."/>
            <person name="Lombard V."/>
            <person name="Lucas S."/>
            <person name="Lundell T."/>
            <person name="Martin R."/>
            <person name="McLaughlin D.J."/>
            <person name="Morgenstern I."/>
            <person name="Morin E."/>
            <person name="Murat C."/>
            <person name="Nagy L.G."/>
            <person name="Nolan M."/>
            <person name="Ohm R.A."/>
            <person name="Patyshakuliyeva A."/>
            <person name="Rokas A."/>
            <person name="Ruiz-Duenas F.J."/>
            <person name="Sabat G."/>
            <person name="Salamov A."/>
            <person name="Samejima M."/>
            <person name="Schmutz J."/>
            <person name="Slot J.C."/>
            <person name="St John F."/>
            <person name="Stenlid J."/>
            <person name="Sun H."/>
            <person name="Sun S."/>
            <person name="Syed K."/>
            <person name="Tsang A."/>
            <person name="Wiebenga A."/>
            <person name="Young D."/>
            <person name="Pisabarro A."/>
            <person name="Eastwood D.C."/>
            <person name="Martin F."/>
            <person name="Cullen D."/>
            <person name="Grigoriev I.V."/>
            <person name="Hibbett D.S."/>
        </authorList>
    </citation>
    <scope>NUCLEOTIDE SEQUENCE [LARGE SCALE GENOMIC DNA]</scope>
    <source>
        <strain evidence="3">RWD-64-598 SS2</strain>
    </source>
</reference>
<name>A0A5M3MXB5_CONPW</name>
<feature type="compositionally biased region" description="Basic and acidic residues" evidence="1">
    <location>
        <begin position="150"/>
        <end position="164"/>
    </location>
</feature>
<dbReference type="KEGG" id="cput:CONPUDRAFT_152406"/>
<feature type="compositionally biased region" description="Basic and acidic residues" evidence="1">
    <location>
        <begin position="935"/>
        <end position="950"/>
    </location>
</feature>
<organism evidence="2 3">
    <name type="scientific">Coniophora puteana (strain RWD-64-598)</name>
    <name type="common">Brown rot fungus</name>
    <dbReference type="NCBI Taxonomy" id="741705"/>
    <lineage>
        <taxon>Eukaryota</taxon>
        <taxon>Fungi</taxon>
        <taxon>Dikarya</taxon>
        <taxon>Basidiomycota</taxon>
        <taxon>Agaricomycotina</taxon>
        <taxon>Agaricomycetes</taxon>
        <taxon>Agaricomycetidae</taxon>
        <taxon>Boletales</taxon>
        <taxon>Coniophorineae</taxon>
        <taxon>Coniophoraceae</taxon>
        <taxon>Coniophora</taxon>
    </lineage>
</organism>
<feature type="compositionally biased region" description="Low complexity" evidence="1">
    <location>
        <begin position="348"/>
        <end position="362"/>
    </location>
</feature>
<feature type="compositionally biased region" description="Basic and acidic residues" evidence="1">
    <location>
        <begin position="987"/>
        <end position="1012"/>
    </location>
</feature>
<dbReference type="RefSeq" id="XP_007767156.1">
    <property type="nucleotide sequence ID" value="XM_007768966.1"/>
</dbReference>
<keyword evidence="3" id="KW-1185">Reference proteome</keyword>
<feature type="region of interest" description="Disordered" evidence="1">
    <location>
        <begin position="935"/>
        <end position="1215"/>
    </location>
</feature>
<dbReference type="GeneID" id="19202998"/>
<feature type="compositionally biased region" description="Polar residues" evidence="1">
    <location>
        <begin position="411"/>
        <end position="430"/>
    </location>
</feature>
<dbReference type="OMA" id="EYHAKID"/>
<comment type="caution">
    <text evidence="2">The sequence shown here is derived from an EMBL/GenBank/DDBJ whole genome shotgun (WGS) entry which is preliminary data.</text>
</comment>
<feature type="compositionally biased region" description="Basic and acidic residues" evidence="1">
    <location>
        <begin position="289"/>
        <end position="307"/>
    </location>
</feature>
<feature type="region of interest" description="Disordered" evidence="1">
    <location>
        <begin position="1"/>
        <end position="430"/>
    </location>
</feature>
<dbReference type="Proteomes" id="UP000053558">
    <property type="component" value="Unassembled WGS sequence"/>
</dbReference>
<feature type="compositionally biased region" description="Low complexity" evidence="1">
    <location>
        <begin position="97"/>
        <end position="108"/>
    </location>
</feature>
<protein>
    <submittedName>
        <fullName evidence="2">Uncharacterized protein</fullName>
    </submittedName>
</protein>
<sequence length="1308" mass="144147">MPAVRNDASAHPAPSASAASAPTRSSTRTRTVKPPPIPRTLTGTKATRSKKAASTSKSVSSKKGNVQAEVTQTAGPPPATVNRTDHGPSQSNEEKTLTTSKTKTTGTTSIDDLPREENPCHPNAAPSPSCRDGAEEEGDEDAEGEDEDAESNKDAEDWGNKDAEGDADEDVVQPAVPDQEPSLEEPSLAIAAATRAGVDEEDAEEAERMLDAGDPLDVESISVPPHGAHRTDGGEASNHRPDVYGGDEHGGSEEDQGAEEDKSAGGSQLGAKSGGQVDGDSVDDSDYSATEKQKRIDKAQKNDREGRPPSPNSEELDDDEWEEAEDIAASRRLSNGKIKAQTKGTNNSSRGGSASSALPSARNMSASANHANGPLHVYPVPSQSLPTDNPSCGDSAPSPLPSTEVPVETPAATNRASRPSGANTAPSQSLPTLEDIFVGMPPPEVGSCQERIMSCRFVDWPVKPGRLSAEEEKHLVELDHTIMKAVWTSAFRIKKRPDYVWKHLGVELKPYRQVSMWNKFQKWWWGTQNSAVEEEPTGVEDIDDPALPVPNAEMVDAYTLRGSEDYLRRCAISSGKSAEDLAKLSKAEIQRCINERHPIWDEIHIYYNDEVSPANMDAVDRVSQMNRARDAFSAAARMWKVITGIHVMGLLFYTGPDAAPRNYSCAWSGDDLLNELATEHNADIESILHHVQTLVSHRELNMQRKVPKPLLESRRLELTRALQKRGKGDGLLQRLARNWTRMWLTLLADAGVSDEAAVRRKTKARGVYEVESSDKDIHIQWADLPNLLFKHRLVVYNWALTDILPGDFSPGLLNLQEMRLAVCPWMRSIMRDAYDVPEPGGEEDDMVNVDSESMSIDEADKKTLKLVPMDDEDKALIDEHKEEAFDIVLVRNTEGEPVRFITSSSKFMTEMKVMGPDNLYEYACDTLKEEEQEMAKTRERLVEREKERQRASKKKRESNKARQLTREMKRQLKKTGITNSSTLSPEPEAHSDVPKNEVDEPQMRLPRSKDIPRASAQQRTALSVERSAAVTPPPPSQNRGALGKPAGRAGRIDPVVTDGWGGKSAPLASRKRLSPHAEVLEVDEDSLPSHAEVDKGRSRSRSLTLSSSRARGEAAGGDHRVGGEGHSRACRSRSPSIREISRDGGTQRAKDRGRSRTRRSLSSSPSRRGRDGENAAGGRDKFHRSPSRASARGRDKRRRSLLRSSSSPDYRGYSKHHDRYDYYMPSIRLAALNVSTITLAMNDRHLSILECFITLNRMYNIINRQIVVAVRVRVHGMSYSCSIWSYVSTSSSDANEIARPHKKHRAQD</sequence>
<feature type="compositionally biased region" description="Acidic residues" evidence="1">
    <location>
        <begin position="314"/>
        <end position="326"/>
    </location>
</feature>
<feature type="compositionally biased region" description="Acidic residues" evidence="1">
    <location>
        <begin position="134"/>
        <end position="149"/>
    </location>
</feature>
<accession>A0A5M3MXB5</accession>
<evidence type="ECO:0000256" key="1">
    <source>
        <dbReference type="SAM" id="MobiDB-lite"/>
    </source>
</evidence>
<evidence type="ECO:0000313" key="3">
    <source>
        <dbReference type="Proteomes" id="UP000053558"/>
    </source>
</evidence>